<reference evidence="1" key="1">
    <citation type="journal article" date="2015" name="Nature">
        <title>Complex archaea that bridge the gap between prokaryotes and eukaryotes.</title>
        <authorList>
            <person name="Spang A."/>
            <person name="Saw J.H."/>
            <person name="Jorgensen S.L."/>
            <person name="Zaremba-Niedzwiedzka K."/>
            <person name="Martijn J."/>
            <person name="Lind A.E."/>
            <person name="van Eijk R."/>
            <person name="Schleper C."/>
            <person name="Guy L."/>
            <person name="Ettema T.J."/>
        </authorList>
    </citation>
    <scope>NUCLEOTIDE SEQUENCE</scope>
</reference>
<protein>
    <submittedName>
        <fullName evidence="1">Uncharacterized protein</fullName>
    </submittedName>
</protein>
<proteinExistence type="predicted"/>
<evidence type="ECO:0000313" key="1">
    <source>
        <dbReference type="EMBL" id="KKM81194.1"/>
    </source>
</evidence>
<dbReference type="AlphaFoldDB" id="A0A0F9KG41"/>
<comment type="caution">
    <text evidence="1">The sequence shown here is derived from an EMBL/GenBank/DDBJ whole genome shotgun (WGS) entry which is preliminary data.</text>
</comment>
<accession>A0A0F9KG41</accession>
<sequence>MTVEIFNPRHKLIVEDGMALWMPRSPIASNLFRPNVYEQSVGQEYPLGSCLDYADGRRFRYGKWGETNTSGPIARMVVNGNLVPGSDDVAGYEGSLDALSDFAVGSTTLILNDPEDRVENYYEDGMLSVFPSGHYVEYRIVGNEAASGVDDVTIYLDHRNGLQTALVVNSTGVTAYPSIFNNLISPTNATSGAAYASAMGVCLADTMTSGYFGWVQRKGRCIITPTAYFGDSVNERMAQMHADGTIALKAADATHTVGYLTVMTISGYGDLEVWLTLE</sequence>
<name>A0A0F9KG41_9ZZZZ</name>
<organism evidence="1">
    <name type="scientific">marine sediment metagenome</name>
    <dbReference type="NCBI Taxonomy" id="412755"/>
    <lineage>
        <taxon>unclassified sequences</taxon>
        <taxon>metagenomes</taxon>
        <taxon>ecological metagenomes</taxon>
    </lineage>
</organism>
<gene>
    <name evidence="1" type="ORF">LCGC14_1332220</name>
</gene>
<dbReference type="EMBL" id="LAZR01008061">
    <property type="protein sequence ID" value="KKM81194.1"/>
    <property type="molecule type" value="Genomic_DNA"/>
</dbReference>